<dbReference type="Pfam" id="PF11716">
    <property type="entry name" value="MDMPI_N"/>
    <property type="match status" value="1"/>
</dbReference>
<name>A0ABS7LLK6_9HYPH</name>
<dbReference type="InterPro" id="IPR017517">
    <property type="entry name" value="Maleyloyr_isom"/>
</dbReference>
<protein>
    <submittedName>
        <fullName evidence="2">Maleylpyruvate isomerase family mycothiol-dependent enzyme</fullName>
    </submittedName>
</protein>
<evidence type="ECO:0000313" key="3">
    <source>
        <dbReference type="Proteomes" id="UP000720124"/>
    </source>
</evidence>
<keyword evidence="3" id="KW-1185">Reference proteome</keyword>
<accession>A0ABS7LLK6</accession>
<dbReference type="InterPro" id="IPR034660">
    <property type="entry name" value="DinB/YfiT-like"/>
</dbReference>
<feature type="domain" description="Mycothiol-dependent maleylpyruvate isomerase metal-binding" evidence="1">
    <location>
        <begin position="43"/>
        <end position="176"/>
    </location>
</feature>
<gene>
    <name evidence="2" type="ORF">HJA87_21220</name>
</gene>
<sequence length="269" mass="29274">MEATSLTNTVAESEAQAALRERQGKGARYDSPAAPASDLTLARLGTAYFARSLNAIRDEDLSQDSLIPGWSRRHVIAFVAYQARQLALAIEAVHEGAPLPEIDQAGMLALVDDGATLPARALRNLVDHAEVHLNVGWRDLSASAWQEAIKWDGALLPLRMTPWIRARSVWVHAVDLDNQGSYLDFPPVLLEAMAVELVRDNEFGHSSLTRNAGGVWIVNSLKAESSVSGAPADIVRWLSGRGARRLSKTAESVSSFDLTRWPPVPTRPA</sequence>
<organism evidence="2 3">
    <name type="scientific">Rhizobium bangladeshense</name>
    <dbReference type="NCBI Taxonomy" id="1138189"/>
    <lineage>
        <taxon>Bacteria</taxon>
        <taxon>Pseudomonadati</taxon>
        <taxon>Pseudomonadota</taxon>
        <taxon>Alphaproteobacteria</taxon>
        <taxon>Hyphomicrobiales</taxon>
        <taxon>Rhizobiaceae</taxon>
        <taxon>Rhizobium/Agrobacterium group</taxon>
        <taxon>Rhizobium</taxon>
    </lineage>
</organism>
<dbReference type="SUPFAM" id="SSF109854">
    <property type="entry name" value="DinB/YfiT-like putative metalloenzymes"/>
    <property type="match status" value="1"/>
</dbReference>
<proteinExistence type="predicted"/>
<dbReference type="GO" id="GO:0016853">
    <property type="term" value="F:isomerase activity"/>
    <property type="evidence" value="ECO:0007669"/>
    <property type="project" value="UniProtKB-KW"/>
</dbReference>
<dbReference type="EMBL" id="JABTXI010000008">
    <property type="protein sequence ID" value="MBY3592377.1"/>
    <property type="molecule type" value="Genomic_DNA"/>
</dbReference>
<evidence type="ECO:0000313" key="2">
    <source>
        <dbReference type="EMBL" id="MBY3592377.1"/>
    </source>
</evidence>
<reference evidence="2 3" key="1">
    <citation type="submission" date="2020-06" db="EMBL/GenBank/DDBJ databases">
        <title>Global-level population genomics: horizontal gene transfer, symbiosis and evolution in Rhizobia.</title>
        <authorList>
            <person name="Gai Y."/>
        </authorList>
    </citation>
    <scope>NUCLEOTIDE SEQUENCE [LARGE SCALE GENOMIC DNA]</scope>
    <source>
        <strain evidence="2 3">PLR6_1b</strain>
    </source>
</reference>
<dbReference type="Proteomes" id="UP000720124">
    <property type="component" value="Unassembled WGS sequence"/>
</dbReference>
<comment type="caution">
    <text evidence="2">The sequence shown here is derived from an EMBL/GenBank/DDBJ whole genome shotgun (WGS) entry which is preliminary data.</text>
</comment>
<dbReference type="InterPro" id="IPR024344">
    <property type="entry name" value="MDMPI_metal-binding"/>
</dbReference>
<dbReference type="NCBIfam" id="TIGR03083">
    <property type="entry name" value="maleylpyruvate isomerase family mycothiol-dependent enzyme"/>
    <property type="match status" value="1"/>
</dbReference>
<keyword evidence="2" id="KW-0413">Isomerase</keyword>
<evidence type="ECO:0000259" key="1">
    <source>
        <dbReference type="Pfam" id="PF11716"/>
    </source>
</evidence>
<dbReference type="Gene3D" id="1.20.120.450">
    <property type="entry name" value="dinb family like domain"/>
    <property type="match status" value="1"/>
</dbReference>